<protein>
    <recommendedName>
        <fullName evidence="1">Type VII secretion system protein EssD-like domain-containing protein</fullName>
    </recommendedName>
</protein>
<name>A0A9W5U0Y1_9BACI</name>
<dbReference type="InterPro" id="IPR044927">
    <property type="entry name" value="Endonuclea_NS_2"/>
</dbReference>
<dbReference type="Pfam" id="PF13930">
    <property type="entry name" value="Endonuclea_NS_2"/>
    <property type="match status" value="1"/>
</dbReference>
<gene>
    <name evidence="2" type="ORF">GCM10011409_38610</name>
</gene>
<evidence type="ECO:0000259" key="1">
    <source>
        <dbReference type="Pfam" id="PF13930"/>
    </source>
</evidence>
<organism evidence="2 3">
    <name type="scientific">Lentibacillus populi</name>
    <dbReference type="NCBI Taxonomy" id="1827502"/>
    <lineage>
        <taxon>Bacteria</taxon>
        <taxon>Bacillati</taxon>
        <taxon>Bacillota</taxon>
        <taxon>Bacilli</taxon>
        <taxon>Bacillales</taxon>
        <taxon>Bacillaceae</taxon>
        <taxon>Lentibacillus</taxon>
    </lineage>
</organism>
<keyword evidence="3" id="KW-1185">Reference proteome</keyword>
<sequence>METEWSSALKEVPPRKVSVTIEPVYSKDSMRPDSFLVEYQIEGEFPVIQEIANKSGG</sequence>
<dbReference type="EMBL" id="BMJD01000046">
    <property type="protein sequence ID" value="GGB57394.1"/>
    <property type="molecule type" value="Genomic_DNA"/>
</dbReference>
<dbReference type="AlphaFoldDB" id="A0A9W5U0Y1"/>
<proteinExistence type="predicted"/>
<dbReference type="Proteomes" id="UP000621492">
    <property type="component" value="Unassembled WGS sequence"/>
</dbReference>
<reference evidence="2" key="1">
    <citation type="journal article" date="2014" name="Int. J. Syst. Evol. Microbiol.">
        <title>Complete genome sequence of Corynebacterium casei LMG S-19264T (=DSM 44701T), isolated from a smear-ripened cheese.</title>
        <authorList>
            <consortium name="US DOE Joint Genome Institute (JGI-PGF)"/>
            <person name="Walter F."/>
            <person name="Albersmeier A."/>
            <person name="Kalinowski J."/>
            <person name="Ruckert C."/>
        </authorList>
    </citation>
    <scope>NUCLEOTIDE SEQUENCE</scope>
    <source>
        <strain evidence="2">CGMCC 1.15454</strain>
    </source>
</reference>
<feature type="domain" description="Type VII secretion system protein EssD-like" evidence="1">
    <location>
        <begin position="1"/>
        <end position="42"/>
    </location>
</feature>
<accession>A0A9W5U0Y1</accession>
<comment type="caution">
    <text evidence="2">The sequence shown here is derived from an EMBL/GenBank/DDBJ whole genome shotgun (WGS) entry which is preliminary data.</text>
</comment>
<reference evidence="2" key="2">
    <citation type="submission" date="2020-09" db="EMBL/GenBank/DDBJ databases">
        <authorList>
            <person name="Sun Q."/>
            <person name="Zhou Y."/>
        </authorList>
    </citation>
    <scope>NUCLEOTIDE SEQUENCE</scope>
    <source>
        <strain evidence="2">CGMCC 1.15454</strain>
    </source>
</reference>
<evidence type="ECO:0000313" key="3">
    <source>
        <dbReference type="Proteomes" id="UP000621492"/>
    </source>
</evidence>
<evidence type="ECO:0000313" key="2">
    <source>
        <dbReference type="EMBL" id="GGB57394.1"/>
    </source>
</evidence>